<keyword evidence="5" id="KW-0560">Oxidoreductase</keyword>
<dbReference type="Gene3D" id="3.40.109.10">
    <property type="entry name" value="NADH Oxidase"/>
    <property type="match status" value="1"/>
</dbReference>
<keyword evidence="8" id="KW-1185">Reference proteome</keyword>
<protein>
    <submittedName>
        <fullName evidence="7">Nitroreductase</fullName>
    </submittedName>
</protein>
<proteinExistence type="inferred from homology"/>
<evidence type="ECO:0000256" key="1">
    <source>
        <dbReference type="ARBA" id="ARBA00001917"/>
    </source>
</evidence>
<dbReference type="PANTHER" id="PTHR43673:SF2">
    <property type="entry name" value="NITROREDUCTASE"/>
    <property type="match status" value="1"/>
</dbReference>
<reference evidence="7 8" key="1">
    <citation type="submission" date="2017-06" db="EMBL/GenBank/DDBJ databases">
        <title>Complete genome sequence of Nitrospirillum amazonense strain CBAmC, an endophytic nitrogen-fixing and plant growth-promoting bacterium, isolated from sugarcane.</title>
        <authorList>
            <person name="Schwab S."/>
            <person name="dos Santos Teixeira K.R."/>
            <person name="Simoes Araujo J.L."/>
            <person name="Soares Vidal M."/>
            <person name="Borges de Freitas H.R."/>
            <person name="Rivello Crivelaro A.L."/>
            <person name="Bueno de Camargo Nunes A."/>
            <person name="dos Santos C.M."/>
            <person name="Palmeira da Silva Rosa D."/>
            <person name="da Silva Padilha D."/>
            <person name="da Silva E."/>
            <person name="Araujo Terra L."/>
            <person name="Soares Mendes V."/>
            <person name="Farinelli L."/>
            <person name="Magalhaes Cruz L."/>
            <person name="Baldani J.I."/>
        </authorList>
    </citation>
    <scope>NUCLEOTIDE SEQUENCE [LARGE SCALE GENOMIC DNA]</scope>
    <source>
        <strain evidence="7 8">CBAmC</strain>
    </source>
</reference>
<feature type="domain" description="Nitroreductase" evidence="6">
    <location>
        <begin position="9"/>
        <end position="155"/>
    </location>
</feature>
<evidence type="ECO:0000256" key="3">
    <source>
        <dbReference type="ARBA" id="ARBA00022630"/>
    </source>
</evidence>
<dbReference type="EMBL" id="CP022112">
    <property type="protein sequence ID" value="ASG24503.1"/>
    <property type="molecule type" value="Genomic_DNA"/>
</dbReference>
<name>A0A248K0I7_9PROT</name>
<dbReference type="GO" id="GO:0016491">
    <property type="term" value="F:oxidoreductase activity"/>
    <property type="evidence" value="ECO:0007669"/>
    <property type="project" value="UniProtKB-KW"/>
</dbReference>
<evidence type="ECO:0000313" key="7">
    <source>
        <dbReference type="EMBL" id="ASG24503.1"/>
    </source>
</evidence>
<organism evidence="7 8">
    <name type="scientific">Nitrospirillum viridazoti CBAmc</name>
    <dbReference type="NCBI Taxonomy" id="1441467"/>
    <lineage>
        <taxon>Bacteria</taxon>
        <taxon>Pseudomonadati</taxon>
        <taxon>Pseudomonadota</taxon>
        <taxon>Alphaproteobacteria</taxon>
        <taxon>Rhodospirillales</taxon>
        <taxon>Azospirillaceae</taxon>
        <taxon>Nitrospirillum</taxon>
        <taxon>Nitrospirillum viridazoti</taxon>
    </lineage>
</organism>
<dbReference type="RefSeq" id="WP_088874928.1">
    <property type="nucleotide sequence ID" value="NZ_CP022112.1"/>
</dbReference>
<dbReference type="PANTHER" id="PTHR43673">
    <property type="entry name" value="NAD(P)H NITROREDUCTASE YDGI-RELATED"/>
    <property type="match status" value="1"/>
</dbReference>
<dbReference type="SUPFAM" id="SSF55469">
    <property type="entry name" value="FMN-dependent nitroreductase-like"/>
    <property type="match status" value="1"/>
</dbReference>
<gene>
    <name evidence="7" type="ORF">Y958_26900</name>
</gene>
<evidence type="ECO:0000256" key="4">
    <source>
        <dbReference type="ARBA" id="ARBA00022643"/>
    </source>
</evidence>
<evidence type="ECO:0000256" key="5">
    <source>
        <dbReference type="ARBA" id="ARBA00023002"/>
    </source>
</evidence>
<comment type="cofactor">
    <cofactor evidence="1">
        <name>FMN</name>
        <dbReference type="ChEBI" id="CHEBI:58210"/>
    </cofactor>
</comment>
<dbReference type="InterPro" id="IPR000415">
    <property type="entry name" value="Nitroreductase-like"/>
</dbReference>
<dbReference type="KEGG" id="nao:Y958_26900"/>
<dbReference type="Pfam" id="PF00881">
    <property type="entry name" value="Nitroreductase"/>
    <property type="match status" value="1"/>
</dbReference>
<dbReference type="CDD" id="cd02136">
    <property type="entry name" value="PnbA_NfnB-like"/>
    <property type="match status" value="1"/>
</dbReference>
<dbReference type="Proteomes" id="UP000197153">
    <property type="component" value="Chromosome 3"/>
</dbReference>
<evidence type="ECO:0000259" key="6">
    <source>
        <dbReference type="Pfam" id="PF00881"/>
    </source>
</evidence>
<evidence type="ECO:0000256" key="2">
    <source>
        <dbReference type="ARBA" id="ARBA00007118"/>
    </source>
</evidence>
<dbReference type="AlphaFoldDB" id="A0A248K0I7"/>
<keyword evidence="4" id="KW-0288">FMN</keyword>
<dbReference type="InterPro" id="IPR029479">
    <property type="entry name" value="Nitroreductase"/>
</dbReference>
<sequence length="188" mass="20410">MDLFDALHNRRAVRAYSESGVAANQIRSVIEAAVDAPSGMNRQPWSFIVVMDRPRLRLWSDQAKAFLLRSLDDQPELKPMESHLADPAFNIFYDAPALIAICATVPDAMAQQDCCLAAENLMLAAYGHGLATCWIGLSHAWLNSAHGKDALALPPTMPVVAPIIIGHPRDGAPAKPPRNAAHISWIGD</sequence>
<evidence type="ECO:0000313" key="8">
    <source>
        <dbReference type="Proteomes" id="UP000197153"/>
    </source>
</evidence>
<accession>A0A248K0I7</accession>
<keyword evidence="3" id="KW-0285">Flavoprotein</keyword>
<comment type="similarity">
    <text evidence="2">Belongs to the nitroreductase family.</text>
</comment>